<comment type="caution">
    <text evidence="1">The sequence shown here is derived from an EMBL/GenBank/DDBJ whole genome shotgun (WGS) entry which is preliminary data.</text>
</comment>
<evidence type="ECO:0000313" key="1">
    <source>
        <dbReference type="EMBL" id="TKI94729.1"/>
    </source>
</evidence>
<accession>A0A9X9A4N6</accession>
<sequence length="103" mass="12366">MQQHEIHNYLYNFFEANNCEILERSPHLLDVQLTIEMDKLLMNRPFYWHYLEKTGGVPNPMRLTLITNPENEENDGELIHYGSPRLHQIFQTTKELGSYIRLY</sequence>
<name>A0A9X9A4N6_BACCE</name>
<dbReference type="Pfam" id="PF11079">
    <property type="entry name" value="YqhG"/>
    <property type="match status" value="1"/>
</dbReference>
<dbReference type="AlphaFoldDB" id="A0A9X9A4N6"/>
<protein>
    <submittedName>
        <fullName evidence="1">Uncharacterized protein</fullName>
    </submittedName>
</protein>
<reference evidence="1 2" key="1">
    <citation type="journal article" date="2019" name="Environ. Microbiol.">
        <title>An active ?-lactamase is a part of an orchestrated cell wall stress resistance network of Bacillus subtilis and related rhizosphere species.</title>
        <authorList>
            <person name="Bucher T."/>
            <person name="Keren-Paz A."/>
            <person name="Hausser J."/>
            <person name="Olender T."/>
            <person name="Cytryn E."/>
            <person name="Kolodkin-Gal I."/>
        </authorList>
    </citation>
    <scope>NUCLEOTIDE SEQUENCE [LARGE SCALE GENOMIC DNA]</scope>
    <source>
        <strain evidence="1 2">I32</strain>
    </source>
</reference>
<dbReference type="Proteomes" id="UP000308444">
    <property type="component" value="Unassembled WGS sequence"/>
</dbReference>
<feature type="non-terminal residue" evidence="1">
    <location>
        <position position="103"/>
    </location>
</feature>
<organism evidence="1 2">
    <name type="scientific">Bacillus cereus</name>
    <dbReference type="NCBI Taxonomy" id="1396"/>
    <lineage>
        <taxon>Bacteria</taxon>
        <taxon>Bacillati</taxon>
        <taxon>Bacillota</taxon>
        <taxon>Bacilli</taxon>
        <taxon>Bacillales</taxon>
        <taxon>Bacillaceae</taxon>
        <taxon>Bacillus</taxon>
        <taxon>Bacillus cereus group</taxon>
    </lineage>
</organism>
<dbReference type="EMBL" id="SZOH01002468">
    <property type="protein sequence ID" value="TKI94729.1"/>
    <property type="molecule type" value="Genomic_DNA"/>
</dbReference>
<proteinExistence type="predicted"/>
<evidence type="ECO:0000313" key="2">
    <source>
        <dbReference type="Proteomes" id="UP000308444"/>
    </source>
</evidence>
<gene>
    <name evidence="1" type="ORF">FC695_28200</name>
</gene>
<dbReference type="InterPro" id="IPR024562">
    <property type="entry name" value="YqhG"/>
</dbReference>